<comment type="pathway">
    <text evidence="1 5">Glycan metabolism; L-arabinan degradation.</text>
</comment>
<keyword evidence="4 5" id="KW-0326">Glycosidase</keyword>
<dbReference type="CDD" id="cd18830">
    <property type="entry name" value="GH43_CjArb43A-like"/>
    <property type="match status" value="1"/>
</dbReference>
<gene>
    <name evidence="10" type="ORF">D3872_03530</name>
</gene>
<proteinExistence type="inferred from homology"/>
<dbReference type="Gene3D" id="2.115.10.20">
    <property type="entry name" value="Glycosyl hydrolase domain, family 43"/>
    <property type="match status" value="1"/>
</dbReference>
<dbReference type="AlphaFoldDB" id="A0A418Y731"/>
<feature type="site" description="Important for substrate recognition" evidence="8">
    <location>
        <position position="282"/>
    </location>
</feature>
<dbReference type="EC" id="3.2.1.55" evidence="5"/>
<evidence type="ECO:0000256" key="2">
    <source>
        <dbReference type="ARBA" id="ARBA00009865"/>
    </source>
</evidence>
<dbReference type="RefSeq" id="WP_119809502.1">
    <property type="nucleotide sequence ID" value="NZ_QYUP01000035.1"/>
</dbReference>
<feature type="active site" description="Proton acceptor" evidence="6">
    <location>
        <position position="29"/>
    </location>
</feature>
<feature type="chain" id="PRO_5019138012" description="Extracellular exo-alpha-(1-&gt;5)-L-arabinofuranosidase" evidence="9">
    <location>
        <begin position="20"/>
        <end position="339"/>
    </location>
</feature>
<feature type="active site" description="Proton donor" evidence="6">
    <location>
        <position position="212"/>
    </location>
</feature>
<dbReference type="InterPro" id="IPR023296">
    <property type="entry name" value="Glyco_hydro_beta-prop_sf"/>
</dbReference>
<feature type="signal peptide" evidence="9">
    <location>
        <begin position="1"/>
        <end position="19"/>
    </location>
</feature>
<evidence type="ECO:0000313" key="11">
    <source>
        <dbReference type="Proteomes" id="UP000284006"/>
    </source>
</evidence>
<name>A0A418Y731_9BURK</name>
<dbReference type="PANTHER" id="PTHR43301:SF3">
    <property type="entry name" value="ARABINAN ENDO-1,5-ALPHA-L-ARABINOSIDASE A-RELATED"/>
    <property type="match status" value="1"/>
</dbReference>
<keyword evidence="9" id="KW-0732">Signal</keyword>
<dbReference type="Proteomes" id="UP000284006">
    <property type="component" value="Unassembled WGS sequence"/>
</dbReference>
<evidence type="ECO:0000256" key="3">
    <source>
        <dbReference type="ARBA" id="ARBA00022801"/>
    </source>
</evidence>
<evidence type="ECO:0000256" key="9">
    <source>
        <dbReference type="SAM" id="SignalP"/>
    </source>
</evidence>
<dbReference type="PIRSF" id="PIRSF026534">
    <property type="entry name" value="Endo_alpha-L-arabinosidase"/>
    <property type="match status" value="1"/>
</dbReference>
<dbReference type="SUPFAM" id="SSF75005">
    <property type="entry name" value="Arabinanase/levansucrase/invertase"/>
    <property type="match status" value="1"/>
</dbReference>
<dbReference type="InterPro" id="IPR050727">
    <property type="entry name" value="GH43_arabinanases"/>
</dbReference>
<evidence type="ECO:0000256" key="4">
    <source>
        <dbReference type="ARBA" id="ARBA00023295"/>
    </source>
</evidence>
<evidence type="ECO:0000256" key="5">
    <source>
        <dbReference type="PIRNR" id="PIRNR026534"/>
    </source>
</evidence>
<accession>A0A418Y731</accession>
<dbReference type="Pfam" id="PF04616">
    <property type="entry name" value="Glyco_hydro_43"/>
    <property type="match status" value="1"/>
</dbReference>
<comment type="caution">
    <text evidence="10">The sequence shown here is derived from an EMBL/GenBank/DDBJ whole genome shotgun (WGS) entry which is preliminary data.</text>
</comment>
<dbReference type="GO" id="GO:0046556">
    <property type="term" value="F:alpha-L-arabinofuranosidase activity"/>
    <property type="evidence" value="ECO:0007669"/>
    <property type="project" value="UniProtKB-EC"/>
</dbReference>
<evidence type="ECO:0000256" key="8">
    <source>
        <dbReference type="PIRSR" id="PIRSR026534-3"/>
    </source>
</evidence>
<sequence>MHPLLRPVLFAFTMAFALAGNAQQVSVHDPVMAKEGKTFYLFSTGPGITFYSSTDMRNWKPEGRVFAGEPAWAKQAAPTFNDHIWAPDIYHHNGKYYLYYSVSGFGKNTSGIGVTTNATLDPRAANYKWEDQGMLLQSVPGRDAWNAIDPNIVEDGKGDAWMSFGSFWSGIKLVKLNAARTRLAEPQEWHSIARRERPAFTADDQAGPAQIEGPHIMKKNGYYYLFVSWGICCKGAANTYHVVVGRSREVTGPYLDKDGIDMAKGGGSLVIKGSKAWNGVGHNSAYTFDGKDYLVLHAYETADKYLQKLKVMDMKWDGAGWPVVDAADLDRYNSMQLPQ</sequence>
<reference evidence="10 11" key="1">
    <citation type="submission" date="2018-09" db="EMBL/GenBank/DDBJ databases">
        <authorList>
            <person name="Zhu H."/>
        </authorList>
    </citation>
    <scope>NUCLEOTIDE SEQUENCE [LARGE SCALE GENOMIC DNA]</scope>
    <source>
        <strain evidence="10 11">K1S02-61</strain>
    </source>
</reference>
<feature type="binding site" evidence="7">
    <location>
        <begin position="166"/>
        <end position="168"/>
    </location>
    <ligand>
        <name>substrate</name>
    </ligand>
</feature>
<protein>
    <recommendedName>
        <fullName evidence="5">Extracellular exo-alpha-(1-&gt;5)-L-arabinofuranosidase</fullName>
        <ecNumber evidence="5">3.2.1.55</ecNumber>
    </recommendedName>
</protein>
<feature type="site" description="Important for catalytic activity, responsible for pKa modulation of the active site Glu and correct orientation of both the proton donor and substrate" evidence="8">
    <location>
        <position position="149"/>
    </location>
</feature>
<dbReference type="PANTHER" id="PTHR43301">
    <property type="entry name" value="ARABINAN ENDO-1,5-ALPHA-L-ARABINOSIDASE"/>
    <property type="match status" value="1"/>
</dbReference>
<dbReference type="OrthoDB" id="9801455at2"/>
<comment type="similarity">
    <text evidence="2 5">Belongs to the glycosyl hydrolase 43 family.</text>
</comment>
<dbReference type="GO" id="GO:0031222">
    <property type="term" value="P:arabinan catabolic process"/>
    <property type="evidence" value="ECO:0007669"/>
    <property type="project" value="UniProtKB-UniPathway"/>
</dbReference>
<evidence type="ECO:0000256" key="7">
    <source>
        <dbReference type="PIRSR" id="PIRSR026534-2"/>
    </source>
</evidence>
<organism evidence="10 11">
    <name type="scientific">Massilia cavernae</name>
    <dbReference type="NCBI Taxonomy" id="2320864"/>
    <lineage>
        <taxon>Bacteria</taxon>
        <taxon>Pseudomonadati</taxon>
        <taxon>Pseudomonadota</taxon>
        <taxon>Betaproteobacteria</taxon>
        <taxon>Burkholderiales</taxon>
        <taxon>Oxalobacteraceae</taxon>
        <taxon>Telluria group</taxon>
        <taxon>Massilia</taxon>
    </lineage>
</organism>
<dbReference type="InterPro" id="IPR006710">
    <property type="entry name" value="Glyco_hydro_43"/>
</dbReference>
<keyword evidence="11" id="KW-1185">Reference proteome</keyword>
<dbReference type="EMBL" id="QYUP01000035">
    <property type="protein sequence ID" value="RJG24370.1"/>
    <property type="molecule type" value="Genomic_DNA"/>
</dbReference>
<keyword evidence="3 5" id="KW-0378">Hydrolase</keyword>
<feature type="binding site" evidence="7">
    <location>
        <position position="106"/>
    </location>
    <ligand>
        <name>substrate</name>
    </ligand>
</feature>
<evidence type="ECO:0000256" key="6">
    <source>
        <dbReference type="PIRSR" id="PIRSR026534-1"/>
    </source>
</evidence>
<dbReference type="UniPathway" id="UPA00667"/>
<evidence type="ECO:0000313" key="10">
    <source>
        <dbReference type="EMBL" id="RJG24370.1"/>
    </source>
</evidence>
<feature type="binding site" evidence="7">
    <location>
        <begin position="146"/>
        <end position="149"/>
    </location>
    <ligand>
        <name>substrate</name>
    </ligand>
</feature>
<feature type="binding site" evidence="7">
    <location>
        <position position="29"/>
    </location>
    <ligand>
        <name>substrate</name>
    </ligand>
</feature>
<evidence type="ECO:0000256" key="1">
    <source>
        <dbReference type="ARBA" id="ARBA00004834"/>
    </source>
</evidence>
<dbReference type="GO" id="GO:0046558">
    <property type="term" value="F:arabinan endo-1,5-alpha-L-arabinosidase activity"/>
    <property type="evidence" value="ECO:0007669"/>
    <property type="project" value="InterPro"/>
</dbReference>
<comment type="catalytic activity">
    <reaction evidence="5">
        <text>Hydrolysis of terminal non-reducing alpha-L-arabinofuranoside residues in alpha-L-arabinosides.</text>
        <dbReference type="EC" id="3.2.1.55"/>
    </reaction>
</comment>
<dbReference type="InterPro" id="IPR016840">
    <property type="entry name" value="Glyco_hydro_43_endo_a_Ara-ase"/>
</dbReference>